<evidence type="ECO:0000256" key="5">
    <source>
        <dbReference type="ARBA" id="ARBA00023136"/>
    </source>
</evidence>
<feature type="domain" description="Ancillary SecYEG translocon subunit/Cell division coordinator CpoB TPR" evidence="10">
    <location>
        <begin position="20"/>
        <end position="213"/>
    </location>
</feature>
<accession>A0A433SF57</accession>
<keyword evidence="6" id="KW-0143">Chaperone</keyword>
<sequence precursor="true">MAKHLKNLNLEEQEQLEQLKGFWAEYGRLITLTAVVLLVVIVGWVGWQFWQNQQARGAAVIYDKLNEALVRNDADQAKQAVTEIQEQYGRATYASQSALVAANLLYNQGQLDSAKEILSWVTEHGRDPGLKGLAVLRLADILMDQKDYDRALAVLATEVPEAFAGLVNDKRGMVYVAQGKIEEAKAAYSQAYRGLAMLPESQQMVANKLSVLGVDVTTLVPAGEPRS</sequence>
<dbReference type="InterPro" id="IPR018704">
    <property type="entry name" value="SecYEG/CpoB_TPR"/>
</dbReference>
<evidence type="ECO:0000313" key="11">
    <source>
        <dbReference type="EMBL" id="RUS67365.1"/>
    </source>
</evidence>
<dbReference type="AlphaFoldDB" id="A0A433SF57"/>
<proteinExistence type="inferred from homology"/>
<dbReference type="PANTHER" id="PTHR38035">
    <property type="entry name" value="UPF0070 PROTEIN YFGM"/>
    <property type="match status" value="1"/>
</dbReference>
<dbReference type="PANTHER" id="PTHR38035:SF1">
    <property type="entry name" value="ANCILLARY SECYEG TRANSLOCON SUBUNIT"/>
    <property type="match status" value="1"/>
</dbReference>
<evidence type="ECO:0000256" key="4">
    <source>
        <dbReference type="ARBA" id="ARBA00022989"/>
    </source>
</evidence>
<evidence type="ECO:0000259" key="10">
    <source>
        <dbReference type="Pfam" id="PF09976"/>
    </source>
</evidence>
<keyword evidence="3 9" id="KW-0812">Transmembrane</keyword>
<comment type="subcellular location">
    <subcellularLocation>
        <location evidence="1">Cell membrane</location>
        <topology evidence="1">Single-pass type II membrane protein</topology>
    </subcellularLocation>
</comment>
<keyword evidence="2" id="KW-1003">Cell membrane</keyword>
<protein>
    <recommendedName>
        <fullName evidence="8">Ancillary SecYEG translocon subunit</fullName>
    </recommendedName>
</protein>
<comment type="similarity">
    <text evidence="7">Belongs to the YfgM family.</text>
</comment>
<dbReference type="Pfam" id="PF09976">
    <property type="entry name" value="TPR_21"/>
    <property type="match status" value="1"/>
</dbReference>
<comment type="caution">
    <text evidence="11">The sequence shown here is derived from an EMBL/GenBank/DDBJ whole genome shotgun (WGS) entry which is preliminary data.</text>
</comment>
<dbReference type="OrthoDB" id="8521102at2"/>
<dbReference type="InterPro" id="IPR011990">
    <property type="entry name" value="TPR-like_helical_dom_sf"/>
</dbReference>
<evidence type="ECO:0000256" key="9">
    <source>
        <dbReference type="SAM" id="Phobius"/>
    </source>
</evidence>
<evidence type="ECO:0000256" key="2">
    <source>
        <dbReference type="ARBA" id="ARBA00022475"/>
    </source>
</evidence>
<gene>
    <name evidence="11" type="primary">bamD_2</name>
    <name evidence="11" type="ORF">CUZ56_01310</name>
</gene>
<dbReference type="RefSeq" id="WP_126979339.1">
    <property type="nucleotide sequence ID" value="NZ_CAWUGC010000001.1"/>
</dbReference>
<keyword evidence="12" id="KW-1185">Reference proteome</keyword>
<dbReference type="Gene3D" id="1.25.40.10">
    <property type="entry name" value="Tetratricopeptide repeat domain"/>
    <property type="match status" value="1"/>
</dbReference>
<reference evidence="11 12" key="1">
    <citation type="submission" date="2018-01" db="EMBL/GenBank/DDBJ databases">
        <title>Saezia sanguinis gen. nov., sp. nov., in the order Burkholderiales isolated from human blood.</title>
        <authorList>
            <person name="Medina-Pascual M.J."/>
            <person name="Valdezate S."/>
            <person name="Monzon S."/>
            <person name="Cuesta I."/>
            <person name="Carrasco G."/>
            <person name="Villalon P."/>
            <person name="Saez-Nieto J.A."/>
        </authorList>
    </citation>
    <scope>NUCLEOTIDE SEQUENCE [LARGE SCALE GENOMIC DNA]</scope>
    <source>
        <strain evidence="11 12">CNM695-12</strain>
    </source>
</reference>
<keyword evidence="5 9" id="KW-0472">Membrane</keyword>
<dbReference type="Proteomes" id="UP000286947">
    <property type="component" value="Unassembled WGS sequence"/>
</dbReference>
<evidence type="ECO:0000256" key="3">
    <source>
        <dbReference type="ARBA" id="ARBA00022692"/>
    </source>
</evidence>
<evidence type="ECO:0000256" key="1">
    <source>
        <dbReference type="ARBA" id="ARBA00004401"/>
    </source>
</evidence>
<dbReference type="GO" id="GO:0044877">
    <property type="term" value="F:protein-containing complex binding"/>
    <property type="evidence" value="ECO:0007669"/>
    <property type="project" value="InterPro"/>
</dbReference>
<name>A0A433SF57_9BURK</name>
<evidence type="ECO:0000313" key="12">
    <source>
        <dbReference type="Proteomes" id="UP000286947"/>
    </source>
</evidence>
<dbReference type="GO" id="GO:0005886">
    <property type="term" value="C:plasma membrane"/>
    <property type="evidence" value="ECO:0007669"/>
    <property type="project" value="UniProtKB-SubCell"/>
</dbReference>
<keyword evidence="4 9" id="KW-1133">Transmembrane helix</keyword>
<evidence type="ECO:0000256" key="7">
    <source>
        <dbReference type="ARBA" id="ARBA00024197"/>
    </source>
</evidence>
<dbReference type="EMBL" id="PQSP01000002">
    <property type="protein sequence ID" value="RUS67365.1"/>
    <property type="molecule type" value="Genomic_DNA"/>
</dbReference>
<dbReference type="PIRSF" id="PIRSF006170">
    <property type="entry name" value="YfgM"/>
    <property type="match status" value="1"/>
</dbReference>
<dbReference type="InterPro" id="IPR026039">
    <property type="entry name" value="YfgM"/>
</dbReference>
<feature type="transmembrane region" description="Helical" evidence="9">
    <location>
        <begin position="29"/>
        <end position="50"/>
    </location>
</feature>
<organism evidence="11 12">
    <name type="scientific">Saezia sanguinis</name>
    <dbReference type="NCBI Taxonomy" id="1965230"/>
    <lineage>
        <taxon>Bacteria</taxon>
        <taxon>Pseudomonadati</taxon>
        <taxon>Pseudomonadota</taxon>
        <taxon>Betaproteobacteria</taxon>
        <taxon>Burkholderiales</taxon>
        <taxon>Saeziaceae</taxon>
        <taxon>Saezia</taxon>
    </lineage>
</organism>
<evidence type="ECO:0000256" key="8">
    <source>
        <dbReference type="ARBA" id="ARBA00024235"/>
    </source>
</evidence>
<evidence type="ECO:0000256" key="6">
    <source>
        <dbReference type="ARBA" id="ARBA00023186"/>
    </source>
</evidence>
<dbReference type="SUPFAM" id="SSF48452">
    <property type="entry name" value="TPR-like"/>
    <property type="match status" value="1"/>
</dbReference>